<evidence type="ECO:0000256" key="3">
    <source>
        <dbReference type="ARBA" id="ARBA00022490"/>
    </source>
</evidence>
<evidence type="ECO:0000256" key="14">
    <source>
        <dbReference type="SAM" id="Coils"/>
    </source>
</evidence>
<dbReference type="OrthoDB" id="10251809at2759"/>
<dbReference type="EMBL" id="JAGTXO010000004">
    <property type="protein sequence ID" value="KAG8468634.1"/>
    <property type="molecule type" value="Genomic_DNA"/>
</dbReference>
<dbReference type="Pfam" id="PF12780">
    <property type="entry name" value="AAA_8"/>
    <property type="match status" value="1"/>
</dbReference>
<dbReference type="FunFam" id="3.40.50.300:FF:002141">
    <property type="entry name" value="Dynein heavy chain"/>
    <property type="match status" value="1"/>
</dbReference>
<dbReference type="InterPro" id="IPR035706">
    <property type="entry name" value="AAA_9"/>
</dbReference>
<feature type="domain" description="AAA+ ATPase" evidence="15">
    <location>
        <begin position="1855"/>
        <end position="1992"/>
    </location>
</feature>
<dbReference type="FunFam" id="3.40.50.300:FF:000049">
    <property type="entry name" value="Dynein, axonemal, heavy chain 5"/>
    <property type="match status" value="1"/>
</dbReference>
<dbReference type="InterPro" id="IPR042222">
    <property type="entry name" value="Dynein_2_N"/>
</dbReference>
<dbReference type="Pfam" id="PF12781">
    <property type="entry name" value="AAA_9"/>
    <property type="match status" value="1"/>
</dbReference>
<dbReference type="PANTHER" id="PTHR22878:SF69">
    <property type="entry name" value="DYNEIN HEAVY CHAIN"/>
    <property type="match status" value="1"/>
</dbReference>
<keyword evidence="5" id="KW-0677">Repeat</keyword>
<protein>
    <recommendedName>
        <fullName evidence="15">AAA+ ATPase domain-containing protein</fullName>
    </recommendedName>
</protein>
<dbReference type="SUPFAM" id="SSF52540">
    <property type="entry name" value="P-loop containing nucleoside triphosphate hydrolases"/>
    <property type="match status" value="4"/>
</dbReference>
<dbReference type="InterPro" id="IPR013594">
    <property type="entry name" value="Dynein_heavy_tail"/>
</dbReference>
<dbReference type="InterPro" id="IPR024317">
    <property type="entry name" value="Dynein_heavy_chain_D4_dom"/>
</dbReference>
<dbReference type="InterPro" id="IPR024743">
    <property type="entry name" value="Dynein_HC_stalk"/>
</dbReference>
<comment type="subcellular location">
    <subcellularLocation>
        <location evidence="1">Cytoplasm</location>
        <location evidence="1">Cytoskeleton</location>
        <location evidence="1">Cilium axoneme</location>
    </subcellularLocation>
</comment>
<proteinExistence type="inferred from homology"/>
<evidence type="ECO:0000256" key="8">
    <source>
        <dbReference type="ARBA" id="ARBA00023017"/>
    </source>
</evidence>
<evidence type="ECO:0000259" key="15">
    <source>
        <dbReference type="SMART" id="SM00382"/>
    </source>
</evidence>
<dbReference type="FunFam" id="1.20.140.100:FF:000001">
    <property type="entry name" value="dynein heavy chain 17, axonemal"/>
    <property type="match status" value="1"/>
</dbReference>
<dbReference type="Gene3D" id="1.20.1270.280">
    <property type="match status" value="1"/>
</dbReference>
<dbReference type="InterPro" id="IPR041466">
    <property type="entry name" value="Dynein_AAA5_ext"/>
</dbReference>
<keyword evidence="4" id="KW-0493">Microtubule</keyword>
<evidence type="ECO:0000313" key="16">
    <source>
        <dbReference type="EMBL" id="KAG8468634.1"/>
    </source>
</evidence>
<dbReference type="InterPro" id="IPR042219">
    <property type="entry name" value="AAA_lid_11_sf"/>
</dbReference>
<dbReference type="InterPro" id="IPR026983">
    <property type="entry name" value="DHC"/>
</dbReference>
<dbReference type="GO" id="GO:0045505">
    <property type="term" value="F:dynein intermediate chain binding"/>
    <property type="evidence" value="ECO:0007669"/>
    <property type="project" value="InterPro"/>
</dbReference>
<dbReference type="Pfam" id="PF17852">
    <property type="entry name" value="Dynein_AAA_lid"/>
    <property type="match status" value="1"/>
</dbReference>
<dbReference type="Pfam" id="PF12774">
    <property type="entry name" value="AAA_6"/>
    <property type="match status" value="1"/>
</dbReference>
<dbReference type="Gene3D" id="1.20.58.1120">
    <property type="match status" value="1"/>
</dbReference>
<dbReference type="Gene3D" id="3.10.490.20">
    <property type="match status" value="1"/>
</dbReference>
<keyword evidence="10" id="KW-0969">Cilium</keyword>
<evidence type="ECO:0000256" key="2">
    <source>
        <dbReference type="ARBA" id="ARBA00008887"/>
    </source>
</evidence>
<dbReference type="Gene3D" id="1.10.8.710">
    <property type="match status" value="1"/>
</dbReference>
<dbReference type="Pfam" id="PF08385">
    <property type="entry name" value="DHC_N1"/>
    <property type="match status" value="1"/>
</dbReference>
<name>A0A8J5XZ38_DIALT</name>
<keyword evidence="3" id="KW-0963">Cytoplasm</keyword>
<dbReference type="InterPro" id="IPR027417">
    <property type="entry name" value="P-loop_NTPase"/>
</dbReference>
<comment type="caution">
    <text evidence="16">The sequence shown here is derived from an EMBL/GenBank/DDBJ whole genome shotgun (WGS) entry which is preliminary data.</text>
</comment>
<dbReference type="Proteomes" id="UP000751190">
    <property type="component" value="Unassembled WGS sequence"/>
</dbReference>
<evidence type="ECO:0000256" key="12">
    <source>
        <dbReference type="ARBA" id="ARBA00023212"/>
    </source>
</evidence>
<evidence type="ECO:0000313" key="17">
    <source>
        <dbReference type="Proteomes" id="UP000751190"/>
    </source>
</evidence>
<evidence type="ECO:0000256" key="11">
    <source>
        <dbReference type="ARBA" id="ARBA00023175"/>
    </source>
</evidence>
<dbReference type="OMA" id="KLPCAIW"/>
<reference evidence="16" key="1">
    <citation type="submission" date="2021-05" db="EMBL/GenBank/DDBJ databases">
        <title>The genome of the haptophyte Pavlova lutheri (Diacronema luteri, Pavlovales) - a model for lipid biosynthesis in eukaryotic algae.</title>
        <authorList>
            <person name="Hulatt C.J."/>
            <person name="Posewitz M.C."/>
        </authorList>
    </citation>
    <scope>NUCLEOTIDE SEQUENCE</scope>
    <source>
        <strain evidence="16">NIVA-4/92</strain>
    </source>
</reference>
<dbReference type="GO" id="GO:0005858">
    <property type="term" value="C:axonemal dynein complex"/>
    <property type="evidence" value="ECO:0007669"/>
    <property type="project" value="UniProtKB-ARBA"/>
</dbReference>
<dbReference type="SMART" id="SM00382">
    <property type="entry name" value="AAA"/>
    <property type="match status" value="2"/>
</dbReference>
<keyword evidence="13" id="KW-0966">Cell projection</keyword>
<dbReference type="Gene3D" id="1.20.140.100">
    <property type="entry name" value="Dynein heavy chain, N-terminal domain 2"/>
    <property type="match status" value="1"/>
</dbReference>
<dbReference type="PANTHER" id="PTHR22878">
    <property type="entry name" value="DYNEIN HEAVY CHAIN 6, AXONEMAL-LIKE-RELATED"/>
    <property type="match status" value="1"/>
</dbReference>
<dbReference type="InterPro" id="IPR013602">
    <property type="entry name" value="Dynein_heavy_linker"/>
</dbReference>
<evidence type="ECO:0000256" key="10">
    <source>
        <dbReference type="ARBA" id="ARBA00023069"/>
    </source>
</evidence>
<dbReference type="Pfam" id="PF12777">
    <property type="entry name" value="MT"/>
    <property type="match status" value="1"/>
</dbReference>
<dbReference type="GO" id="GO:0060294">
    <property type="term" value="P:cilium movement involved in cell motility"/>
    <property type="evidence" value="ECO:0007669"/>
    <property type="project" value="UniProtKB-ARBA"/>
</dbReference>
<evidence type="ECO:0000256" key="6">
    <source>
        <dbReference type="ARBA" id="ARBA00022741"/>
    </source>
</evidence>
<dbReference type="Pfam" id="PF08393">
    <property type="entry name" value="DHC_N2"/>
    <property type="match status" value="1"/>
</dbReference>
<dbReference type="InterPro" id="IPR043160">
    <property type="entry name" value="Dynein_C_barrel"/>
</dbReference>
<dbReference type="GO" id="GO:0051959">
    <property type="term" value="F:dynein light intermediate chain binding"/>
    <property type="evidence" value="ECO:0007669"/>
    <property type="project" value="InterPro"/>
</dbReference>
<dbReference type="InterPro" id="IPR043157">
    <property type="entry name" value="Dynein_AAA1S"/>
</dbReference>
<keyword evidence="17" id="KW-1185">Reference proteome</keyword>
<dbReference type="Gene3D" id="1.10.472.130">
    <property type="match status" value="1"/>
</dbReference>
<keyword evidence="12" id="KW-0206">Cytoskeleton</keyword>
<dbReference type="Pfam" id="PF18199">
    <property type="entry name" value="Dynein_C"/>
    <property type="match status" value="1"/>
</dbReference>
<keyword evidence="7" id="KW-0067">ATP-binding</keyword>
<dbReference type="Gene3D" id="3.40.50.300">
    <property type="entry name" value="P-loop containing nucleotide triphosphate hydrolases"/>
    <property type="match status" value="5"/>
</dbReference>
<feature type="coiled-coil region" evidence="14">
    <location>
        <begin position="1241"/>
        <end position="1268"/>
    </location>
</feature>
<dbReference type="GO" id="GO:0070286">
    <property type="term" value="P:axonemal dynein complex assembly"/>
    <property type="evidence" value="ECO:0007669"/>
    <property type="project" value="UniProtKB-ARBA"/>
</dbReference>
<keyword evidence="6" id="KW-0547">Nucleotide-binding</keyword>
<feature type="coiled-coil region" evidence="14">
    <location>
        <begin position="3295"/>
        <end position="3364"/>
    </location>
</feature>
<feature type="domain" description="AAA+ ATPase" evidence="15">
    <location>
        <begin position="2470"/>
        <end position="2621"/>
    </location>
</feature>
<dbReference type="FunFam" id="1.20.920.20:FF:000001">
    <property type="entry name" value="dynein heavy chain 2, axonemal"/>
    <property type="match status" value="1"/>
</dbReference>
<dbReference type="Gene3D" id="3.20.180.20">
    <property type="entry name" value="Dynein heavy chain, N-terminal domain 2"/>
    <property type="match status" value="1"/>
</dbReference>
<dbReference type="FunFam" id="3.10.490.20:FF:000009">
    <property type="entry name" value="Dynein heavy chain 4"/>
    <property type="match status" value="1"/>
</dbReference>
<keyword evidence="8" id="KW-0243">Dynein</keyword>
<evidence type="ECO:0000256" key="9">
    <source>
        <dbReference type="ARBA" id="ARBA00023054"/>
    </source>
</evidence>
<dbReference type="FunFam" id="3.40.50.300:FF:000063">
    <property type="entry name" value="dynein heavy chain 6, axonemal"/>
    <property type="match status" value="1"/>
</dbReference>
<dbReference type="Pfam" id="PF03028">
    <property type="entry name" value="Dynein_heavy"/>
    <property type="match status" value="1"/>
</dbReference>
<dbReference type="FunFam" id="1.10.8.1220:FF:000001">
    <property type="entry name" value="Dynein axonemal heavy chain 5"/>
    <property type="match status" value="1"/>
</dbReference>
<dbReference type="InterPro" id="IPR035699">
    <property type="entry name" value="AAA_6"/>
</dbReference>
<dbReference type="InterPro" id="IPR041658">
    <property type="entry name" value="AAA_lid_11"/>
</dbReference>
<evidence type="ECO:0000256" key="4">
    <source>
        <dbReference type="ARBA" id="ARBA00022701"/>
    </source>
</evidence>
<dbReference type="FunFam" id="1.10.8.720:FF:000002">
    <property type="entry name" value="Dynein heavy chain 9, axonemal"/>
    <property type="match status" value="1"/>
</dbReference>
<dbReference type="Gene3D" id="1.20.920.20">
    <property type="match status" value="1"/>
</dbReference>
<evidence type="ECO:0000256" key="7">
    <source>
        <dbReference type="ARBA" id="ARBA00022840"/>
    </source>
</evidence>
<dbReference type="Pfam" id="PF18198">
    <property type="entry name" value="AAA_lid_11"/>
    <property type="match status" value="1"/>
</dbReference>
<keyword evidence="11" id="KW-0505">Motor protein</keyword>
<evidence type="ECO:0000256" key="5">
    <source>
        <dbReference type="ARBA" id="ARBA00022737"/>
    </source>
</evidence>
<keyword evidence="9 14" id="KW-0175">Coiled coil</keyword>
<accession>A0A8J5XZ38</accession>
<dbReference type="GO" id="GO:0008569">
    <property type="term" value="F:minus-end-directed microtubule motor activity"/>
    <property type="evidence" value="ECO:0007669"/>
    <property type="project" value="InterPro"/>
</dbReference>
<dbReference type="FunFam" id="1.10.287.2620:FF:000002">
    <property type="entry name" value="Dynein heavy chain 2, axonemal"/>
    <property type="match status" value="1"/>
</dbReference>
<dbReference type="Gene3D" id="1.10.8.1220">
    <property type="match status" value="1"/>
</dbReference>
<dbReference type="Gene3D" id="6.10.140.1060">
    <property type="match status" value="1"/>
</dbReference>
<evidence type="ECO:0000256" key="13">
    <source>
        <dbReference type="ARBA" id="ARBA00023273"/>
    </source>
</evidence>
<dbReference type="InterPro" id="IPR003593">
    <property type="entry name" value="AAA+_ATPase"/>
</dbReference>
<dbReference type="InterPro" id="IPR042228">
    <property type="entry name" value="Dynein_linker_3"/>
</dbReference>
<dbReference type="Gene3D" id="1.20.920.30">
    <property type="match status" value="1"/>
</dbReference>
<dbReference type="FunFam" id="1.10.8.710:FF:000007">
    <property type="entry name" value="Putative dynein heavy chain"/>
    <property type="match status" value="1"/>
</dbReference>
<dbReference type="InterPro" id="IPR041589">
    <property type="entry name" value="DNAH3_AAA_lid_1"/>
</dbReference>
<gene>
    <name evidence="16" type="ORF">KFE25_013717</name>
</gene>
<dbReference type="GO" id="GO:0005524">
    <property type="term" value="F:ATP binding"/>
    <property type="evidence" value="ECO:0007669"/>
    <property type="project" value="UniProtKB-KW"/>
</dbReference>
<sequence length="4502" mass="505238">MATTGGGGEPQDARLQWVEDVVVPALKVKAERFRKLCASEPDLYTLRDFLDSTERRAIYFSDGSKELQVFASPPAGLKKKLVYLLKREGGPLTAESIRTAVLFGDLHPRPLEGLLQTCASVYLPIISSPANQQGWPDVVANEVTELFHTTISAIDIALGHAHGKTILPLPPASMVSADPIGGAHGAKDRIHVLETAVVTWTTQIKNVLKLDPEHVLAQGNAGPLAGLEFWAAKAANLDSMMQQLHGDKIRKVTRVLSLTKSPYYDAFSLLIKEVDLAANEALDNSKYLSTLRPVLERLQTSEDFLDLPGIFSPIMHLTLLVWRDSKHYNSPAALAVLLRQVCNALIERARAFIEPNEVFSIEASEAVERLVMALKVLGHFKSVYFTYKLKSAKEIPQNPWKVQNAALFPRLDAFLERCMDLLDLFKTVTQFEKLERVEVGGNKGAHLTLAVAQNFADFAALFSAFKTVGYDVLDVEVTRFDADFYAFRQRIQELEIRLSNVLSDGFNDCASIYDAFKLTDSFGDLLERDFVQTDLELRHLALIQSYGEDVQGVRQLFTQERYRSAVGKYYERDGAPLHVNMPPVAGALAWVRGLIERIEGPMSHLAKVMDACADFDETRDVASLHEEVLDQLRAFERTTYEEWAAAVEDVSSEKLRMPLLMRGDDSPALSVNFDPALVRLLREVKYLKYLGLTTPDAAEGLYAQNEMLRVQIGKLTQITQRYNSMVHTMLDVEKPLLKAQMKAIDKLVEKGLHDISWSASGIGEFIEQASALVSDAHGTLSEMKSNMAQIDKVLDEWAAVPLMRRKEGKTYSPAAFIEEHEAYLETRYKQITESAKQIHKLLGNSNVVLKVSKGAPSWRAYVDFTNDTLLGGLMKTIVVSLNYLLAQVDPSSAGATPMLEAELNLTGGDVRFAPELGRSTTGEGILDRVHGLIADFYESAKLIARLERADGDFGKEVEENEDVRFAVHRIITECEANEAHCTAFARPFYEHRHLWSRDIQTSLAKFAAASRRSAGDNASEHGSEFDGAALAERMRGDALADLDLAKFDAQIRLYKEAQAEIELLPSSGSSRFIRINSKPVKNAIAVCASKWVYAYTHFLEARITASLDDLMSFIDKVQTGLHTEFDPEDAEQLITAMTYIRDVRRRTDEVDHMWAPLRGTVTVLREYGITVPEATTELIEGAPQRWENAKKTTVHAREALGPLQALQAEKIKEEVEEFGERVELFVAAFHAEAPFRLDAGVEKAYQRLDEWHERLREIEAEAALMAESEELFEVHVHVFKEMHECRAELGLLKQAWDFAALVSETFADWRGTLWASVDVDEMLEETKRLMREVKSLPKAAKAWGVSIGLQALVQDMAISLPLIQDLRDEAMRERHWRKLMRICGKTFVMDQKFKLDNLLALQLHAYQDSVGEIVEQARQELKIDNQLAKIINAWAGLELAYEPFKQTGVHVLKPPDLVIEALDEHENALQGMMGNRFMGHFEQQIHEWKTKLAKVRSVLDIWAEVQRAWCSLESIFLGSEDIREQLPEDAKRFDTIDGDFREQMAGAKETKNPIDACMADGREEAFLKCQANLDLCQKSLSEYLEVKKKRFPRFYFVSPADLVDILSKGRNPPLIQEHFSKFTDNTAKIDWAPLDETGALGPVARGMFSGEGEHVPYADEYRCEGQVEEWLTGLMRHSQREIKQALLESINAFMEVPRHEWLFKYCAQLSLTTSQVWWTLEVYSAFERLETGNDNALKDYLLVAVQGLATLTQLVATKLSSGDRMKMITMITIEVHARDIVQRLISARVDSSSDFAWQSQLKYRWDEETRDCLINICDAELTYSYEYTGNTGRLVITALTDRCYVTLTQALRLILGGAPAGPAGTGKTETTKDLGRGLAIWVIVQNCSDQMNNKVMANFFSGLAQTGAWGCFDEFNRIAVEVLSVVAGQYMSILEAIRSHKAQFLFEEEMINLVPTVGAFITMNPGYAGRTELPENLKALFRPCAMVVPDFENIAEISLAAEGFLEAKPLAHKFVTLFALNKELLSKQDHYDWGLRAMKGILRIAGGLKRSEPDKTEYQILMRALRDTNLPKFVLADFGIFLGLVNDLFPKVEERPKTDPQLVQACKEVIAKPDSALQPEELFINKVCNLAEMLGVRHCCFVLGAAGAGKSVLWETLAHAQTHLQLGGGATIYQALNPKAVTTNELYGYVHPVTKEPYDGIISKMMRDYSRMESGQPKWIVLDGDIDAEWIESMNTVMDDNKVLTLVSNERIPLTSSMRLLFEISHLRNASPATVSRAGVIFLNESDIGWRPYVTTWVETMGDQKVATTLEQLFDQYVAPTLDHIRREKWRHVTPQMDFAMVQTVCKLLEGLLTKENAPPGSDKEVYETYFQFAAIWALGGGFNVEKGSDMRKAFSDYWRAEFAKSSLKFPEEGLVFDYFIDSETKKCAHWNEQIPQYHHSQAVAFSEILVPTLDTTRLGFLCEMLAMHLSKPVMLVGGAGTAKTCLLAKLLKEMPDDKAMYFNINFNSYTGAESLQPMLEQPLEKKTGSSFGPPGTRKLVYFIDDFNMPAPDAYGTQSAIELARQQIDYGGFYDLKKLTFKSIVSTMFIGAMNPTSGSFSIIDRMQRHFATFACPFPDADVCRKIYGQIFAGHLEGFPSSVRAAGPVVTDAAVALHAAVADIFLPNAIKFHYQWNLRELSNIFQGLLQTTPLSFADGRSLARLWVHEAYRVYNDRLVSEADCDKFAELARKVVREKTAAIDREEAILAEPLIFAVFAGDADDKVVGQIATTDELSAVLNRKLHEYNDNFARMDLVLFGDAMSHVCRISRIINRPRGNALLIGVGGSGKQSLTRLATFISSYDAFQIKLTPTYGMADFKEDLFNLYFKVGLKSAQMTFLFTDQHIFDERMLVYFNNLLSTGVIPDLHSEEDKDGIINGIRSEVKAAGLLDSRDNCWDFFVNKVRDNLHVVLCMSPVGDAFRVRCRKFPALCGCSAINYFHPWPRDALVSVAERFLADVDMSTDEVRASCAQHMAYVHASVGEMAQRYKAAERRNVYTTPKSFLELIALYKSLLGSNRATLDTLQVRLESGLVKLKESSAQVADMQELLQSESVVVEKKKVEVDALLEEVGKESNIAEEESAKAAIEAEKVAVIQSEVAEFKAQCEKDLQAAEPALVAAEEALNLLNKAALTELKSLTTPPSEVLNVTAAVAYMLAPQGTNLRTKVDVTWNGAKKMMSSVEGFLQQLLNFDKDNFAPAAKEYVRKYTGPADSPDPTFNYDYMKSKSFAAAGLCAWVVNICIYNDIFLEVAPKRAKLAEAETKLAEANATLHEVHAKVQELTDKCAALQRQLVEATDEKNGLIEKAERTAKRLDLAKRLVNGLKDEGVRWGEGVESLKAQKQLLIGDILVSASFIAYIGPFNMDYRRDLIHAQWLPDVLARQIPMSAELNPQKKLSDDATVAQWNSEGLPSDELSIENGTIITTCTRWPLIIDPQLQGVAWIRRKEEPHGLVPLQLSQKGYIDKLVRGVEEGAPILIENIGESIDAVLEPVIARGFISKGRRLVLKLGDKEVDVACAKDGDGATTDAPLFRLYLQTKLPNPSYIPEIQAQTTLINFTVTEAGLEEQLLAVVVKKERPDLEEQRLFLVEQQNQFTIKLKELEDDLLQRLATAEGDILGDEALILSLENTKITVTEINEKVALAKTTAVEIGHAREAYRPTAARGSLIYFLINLLNVIDHMYQYSLGAFNYVFSKALEKASPSESLGERCEFLLDSVTYTCFSFVTRGLFEKHRLIFSTMLAIKVLQARDELSAEHVDYLIKMPKAFDKENPLGGWLPDSSWYAVLALAQLEPFVNLPQDMEGSWKRWKEWCEHEQPELAPLPQEWKRLPAFQILQVVRVLRPDRTSQAVSVWVRTVLSARYTEAIPFSLEVSYEDSGPAVPIFFLLSPGVDPVVSVKALGARLGKTEEESLFVGVSLGQGQEPVAEKALDRMYIDGGWVMLQNIELVARWLPKLEKKLEALAEGAHPDFRVFLSALPQKVVPVPILQNSIKLTNEPPSGLKANMLRAYMLFDNTVWDNSSKQTELKAIVFALCFFHSVVCERRKFGAIGWNRAYPFNEGDLTVCIKVASNYLESNAKVPWDDVRYIFGEIMYGGHITDNWDRRLCMTYLAVYLKEDLLEGQTLFPGFATPPSMTHKQYMEYVEEGLEREVPIAYGLHPNSEINFMTKQADDLCRAILELQPRGGGSASGLTLQEKVKRMLDDIVEKLPEQLSNAELEDRVTMEDRTPYTNVFLQEVDRMSKLLYEMRRSLHELDMGLRGDLSMSEAMEVLMDSLFDDRVPSRWDTLAWPSLRPLGSWLANMLDRYKQLLEWTADMSTPKVTWISGLFNPQAFLTAVMQVTARKNEWPLDKLAIVADVTKRLPEEIEGATRDGAHVHGLYMEGARWDTGTGALEESFMKDLYPMLPVLLIKAATQDKLDGRDVYACPVYKTQSRGPTYVFTVGLRTKAPSSKWILAGVCMLLDVVE</sequence>
<dbReference type="Gene3D" id="1.10.287.2620">
    <property type="match status" value="1"/>
</dbReference>
<comment type="similarity">
    <text evidence="2">Belongs to the dynein heavy chain family.</text>
</comment>
<dbReference type="InterPro" id="IPR004273">
    <property type="entry name" value="Dynein_heavy_D6_P-loop"/>
</dbReference>
<dbReference type="FunFam" id="1.20.58.1120:FF:000001">
    <property type="entry name" value="dynein heavy chain 2, axonemal"/>
    <property type="match status" value="1"/>
</dbReference>
<dbReference type="InterPro" id="IPR041228">
    <property type="entry name" value="Dynein_C"/>
</dbReference>
<evidence type="ECO:0000256" key="1">
    <source>
        <dbReference type="ARBA" id="ARBA00004430"/>
    </source>
</evidence>
<dbReference type="GO" id="GO:0005874">
    <property type="term" value="C:microtubule"/>
    <property type="evidence" value="ECO:0007669"/>
    <property type="project" value="UniProtKB-KW"/>
</dbReference>
<dbReference type="Pfam" id="PF17857">
    <property type="entry name" value="AAA_lid_1"/>
    <property type="match status" value="1"/>
</dbReference>
<dbReference type="Gene3D" id="1.10.8.720">
    <property type="entry name" value="Region D6 of dynein motor"/>
    <property type="match status" value="1"/>
</dbReference>
<dbReference type="Pfam" id="PF12775">
    <property type="entry name" value="AAA_7"/>
    <property type="match status" value="1"/>
</dbReference>
<organism evidence="16 17">
    <name type="scientific">Diacronema lutheri</name>
    <name type="common">Unicellular marine alga</name>
    <name type="synonym">Monochrysis lutheri</name>
    <dbReference type="NCBI Taxonomy" id="2081491"/>
    <lineage>
        <taxon>Eukaryota</taxon>
        <taxon>Haptista</taxon>
        <taxon>Haptophyta</taxon>
        <taxon>Pavlovophyceae</taxon>
        <taxon>Pavlovales</taxon>
        <taxon>Pavlovaceae</taxon>
        <taxon>Diacronema</taxon>
    </lineage>
</organism>